<dbReference type="Proteomes" id="UP000694864">
    <property type="component" value="Chromosome 12"/>
</dbReference>
<dbReference type="GeneID" id="109127922"/>
<sequence length="430" mass="49429">MERRVHCLEEEQEKHLKSAQDIVINIRELVNEVSNLTKDHESKHGVLFNKDLNTSMRVQKLENRAYEAERKMFGLDFEQKQFGEVLSEKSTITKESHKFLKEIESEIKEKNQDLAAKIEDLTSCVGFCFKEDAFKDISNTIQMSLALFIFDVKQPMEVQTGTLPDGLEVAVKRLSRTSEQGAQEFKNEVVLVAKLQHRNLVRLLGFCLEGEEKILVYQFVPNKSLDYFLFDPTKKGQLDWTKRLNIIGAITQGILYLHQDSRLTIIHRDLKASTILLDENMNPKIADFGMARIFGMDQTRASTSRIAGTYGYMSPEYVMHGQFSMKSDVYSFGVLVLEIICGRKNSSFHSSRTTVEKIVTYAWRLWENVTPLELVDPTISENCQTEEVTRCIHIVLLCVQDVPTDRPSLSTINLMLTRLLTLVLRPYMQV</sequence>
<keyword evidence="3" id="KW-0547">Nucleotide-binding</keyword>
<protein>
    <submittedName>
        <fullName evidence="8">Cysteine-rich receptor-like protein kinase 12</fullName>
    </submittedName>
</protein>
<evidence type="ECO:0000256" key="2">
    <source>
        <dbReference type="ARBA" id="ARBA00022679"/>
    </source>
</evidence>
<dbReference type="PANTHER" id="PTHR27002">
    <property type="entry name" value="RECEPTOR-LIKE SERINE/THREONINE-PROTEIN KINASE SD1-8"/>
    <property type="match status" value="1"/>
</dbReference>
<evidence type="ECO:0000256" key="1">
    <source>
        <dbReference type="ARBA" id="ARBA00022527"/>
    </source>
</evidence>
<keyword evidence="7" id="KW-1185">Reference proteome</keyword>
<reference evidence="8" key="2">
    <citation type="submission" date="2025-08" db="UniProtKB">
        <authorList>
            <consortium name="RefSeq"/>
        </authorList>
    </citation>
    <scope>IDENTIFICATION</scope>
    <source>
        <tissue evidence="8">Leaf</tissue>
    </source>
</reference>
<dbReference type="PROSITE" id="PS50011">
    <property type="entry name" value="PROTEIN_KINASE_DOM"/>
    <property type="match status" value="1"/>
</dbReference>
<keyword evidence="1" id="KW-0723">Serine/threonine-protein kinase</keyword>
<evidence type="ECO:0000313" key="7">
    <source>
        <dbReference type="Proteomes" id="UP000694864"/>
    </source>
</evidence>
<keyword evidence="2" id="KW-0808">Transferase</keyword>
<evidence type="ECO:0000256" key="3">
    <source>
        <dbReference type="ARBA" id="ARBA00022741"/>
    </source>
</evidence>
<feature type="domain" description="Protein kinase" evidence="6">
    <location>
        <begin position="134"/>
        <end position="428"/>
    </location>
</feature>
<evidence type="ECO:0000256" key="4">
    <source>
        <dbReference type="ARBA" id="ARBA00022777"/>
    </source>
</evidence>
<gene>
    <name evidence="8" type="primary">LOC109127922</name>
</gene>
<dbReference type="InterPro" id="IPR011009">
    <property type="entry name" value="Kinase-like_dom_sf"/>
</dbReference>
<keyword evidence="4" id="KW-0418">Kinase</keyword>
<accession>A0ABM1QQM8</accession>
<proteinExistence type="predicted"/>
<dbReference type="InterPro" id="IPR000719">
    <property type="entry name" value="Prot_kinase_dom"/>
</dbReference>
<dbReference type="RefSeq" id="XP_019089066.1">
    <property type="nucleotide sequence ID" value="XM_019233521.1"/>
</dbReference>
<evidence type="ECO:0000256" key="5">
    <source>
        <dbReference type="ARBA" id="ARBA00022840"/>
    </source>
</evidence>
<reference evidence="7" key="1">
    <citation type="journal article" date="2014" name="Nat. Commun.">
        <title>The emerging biofuel crop Camelina sativa retains a highly undifferentiated hexaploid genome structure.</title>
        <authorList>
            <person name="Kagale S."/>
            <person name="Koh C."/>
            <person name="Nixon J."/>
            <person name="Bollina V."/>
            <person name="Clarke W.E."/>
            <person name="Tuteja R."/>
            <person name="Spillane C."/>
            <person name="Robinson S.J."/>
            <person name="Links M.G."/>
            <person name="Clarke C."/>
            <person name="Higgins E.E."/>
            <person name="Huebert T."/>
            <person name="Sharpe A.G."/>
            <person name="Parkin I.A."/>
        </authorList>
    </citation>
    <scope>NUCLEOTIDE SEQUENCE [LARGE SCALE GENOMIC DNA]</scope>
    <source>
        <strain evidence="7">cv. DH55</strain>
    </source>
</reference>
<dbReference type="InterPro" id="IPR001245">
    <property type="entry name" value="Ser-Thr/Tyr_kinase_cat_dom"/>
</dbReference>
<keyword evidence="5" id="KW-0067">ATP-binding</keyword>
<name>A0ABM1QQM8_CAMSA</name>
<dbReference type="Gene3D" id="3.30.200.20">
    <property type="entry name" value="Phosphorylase Kinase, domain 1"/>
    <property type="match status" value="1"/>
</dbReference>
<evidence type="ECO:0000259" key="6">
    <source>
        <dbReference type="PROSITE" id="PS50011"/>
    </source>
</evidence>
<dbReference type="SUPFAM" id="SSF56112">
    <property type="entry name" value="Protein kinase-like (PK-like)"/>
    <property type="match status" value="1"/>
</dbReference>
<dbReference type="PANTHER" id="PTHR27002:SF1064">
    <property type="entry name" value="CYSTEINE-RICH RECEPTOR-LIKE PROTEIN KINASE 14-RELATED"/>
    <property type="match status" value="1"/>
</dbReference>
<dbReference type="Pfam" id="PF07714">
    <property type="entry name" value="PK_Tyr_Ser-Thr"/>
    <property type="match status" value="1"/>
</dbReference>
<organism evidence="7 8">
    <name type="scientific">Camelina sativa</name>
    <name type="common">False flax</name>
    <name type="synonym">Myagrum sativum</name>
    <dbReference type="NCBI Taxonomy" id="90675"/>
    <lineage>
        <taxon>Eukaryota</taxon>
        <taxon>Viridiplantae</taxon>
        <taxon>Streptophyta</taxon>
        <taxon>Embryophyta</taxon>
        <taxon>Tracheophyta</taxon>
        <taxon>Spermatophyta</taxon>
        <taxon>Magnoliopsida</taxon>
        <taxon>eudicotyledons</taxon>
        <taxon>Gunneridae</taxon>
        <taxon>Pentapetalae</taxon>
        <taxon>rosids</taxon>
        <taxon>malvids</taxon>
        <taxon>Brassicales</taxon>
        <taxon>Brassicaceae</taxon>
        <taxon>Camelineae</taxon>
        <taxon>Camelina</taxon>
    </lineage>
</organism>
<dbReference type="Gene3D" id="1.10.510.10">
    <property type="entry name" value="Transferase(Phosphotransferase) domain 1"/>
    <property type="match status" value="1"/>
</dbReference>
<evidence type="ECO:0000313" key="8">
    <source>
        <dbReference type="RefSeq" id="XP_019089066.1"/>
    </source>
</evidence>